<reference evidence="3 4" key="1">
    <citation type="submission" date="2018-08" db="EMBL/GenBank/DDBJ databases">
        <title>A genome reference for cultivated species of the human gut microbiota.</title>
        <authorList>
            <person name="Zou Y."/>
            <person name="Xue W."/>
            <person name="Luo G."/>
        </authorList>
    </citation>
    <scope>NUCLEOTIDE SEQUENCE [LARGE SCALE GENOMIC DNA]</scope>
    <source>
        <strain evidence="1 3">AF14-49</strain>
        <strain evidence="2 4">AF34-33</strain>
    </source>
</reference>
<gene>
    <name evidence="1" type="ORF">DWW18_19680</name>
    <name evidence="2" type="ORF">DWZ68_16590</name>
</gene>
<dbReference type="Proteomes" id="UP000286038">
    <property type="component" value="Unassembled WGS sequence"/>
</dbReference>
<evidence type="ECO:0008006" key="5">
    <source>
        <dbReference type="Google" id="ProtNLM"/>
    </source>
</evidence>
<dbReference type="AlphaFoldDB" id="A0A412WUG5"/>
<protein>
    <recommendedName>
        <fullName evidence="5">Transcription regulator BetR N-terminal domain-containing protein</fullName>
    </recommendedName>
</protein>
<evidence type="ECO:0000313" key="2">
    <source>
        <dbReference type="EMBL" id="RHM39670.1"/>
    </source>
</evidence>
<evidence type="ECO:0000313" key="3">
    <source>
        <dbReference type="Proteomes" id="UP000283589"/>
    </source>
</evidence>
<name>A0A412WUG5_9BACT</name>
<organism evidence="1 3">
    <name type="scientific">Butyricimonas virosa</name>
    <dbReference type="NCBI Taxonomy" id="544645"/>
    <lineage>
        <taxon>Bacteria</taxon>
        <taxon>Pseudomonadati</taxon>
        <taxon>Bacteroidota</taxon>
        <taxon>Bacteroidia</taxon>
        <taxon>Bacteroidales</taxon>
        <taxon>Odoribacteraceae</taxon>
        <taxon>Butyricimonas</taxon>
    </lineage>
</organism>
<evidence type="ECO:0000313" key="1">
    <source>
        <dbReference type="EMBL" id="RGV30880.1"/>
    </source>
</evidence>
<dbReference type="EMBL" id="QRZA01000046">
    <property type="protein sequence ID" value="RGV30880.1"/>
    <property type="molecule type" value="Genomic_DNA"/>
</dbReference>
<dbReference type="EMBL" id="QRPV01000034">
    <property type="protein sequence ID" value="RHM39670.1"/>
    <property type="molecule type" value="Genomic_DNA"/>
</dbReference>
<comment type="caution">
    <text evidence="1">The sequence shown here is derived from an EMBL/GenBank/DDBJ whole genome shotgun (WGS) entry which is preliminary data.</text>
</comment>
<sequence length="328" mass="38553">MMIKERHEMKQEVLHDNLLKAIREKLPYEENLASVLGNLLCIGKEAIYRRLRGDVPFTLLETAQISKEMNISIDGLLESVSPKSRPFQLKLTEFINPLEIDLDMMDNFVDVFRSIEPNTYSEAASSTNILPQALYLKYKYLTRFYLFKWKAQHDGLDSVQPLHEIVIPDRMVQIQRNFITETQRIKDSCFIFDNMIFMYLINDIKYFSSVNLISDNDVHELKEELYRLLDYTERLAARGKFDNGHRINFYISNINFDTTYSYILTQKCKLSLIKAFTLNSVASLDDKTFDSVKNWISSLKRFSTLISESGDLQRIHFFRKQRELVSML</sequence>
<dbReference type="STRING" id="1121130.GCA_000519105_02104"/>
<dbReference type="Proteomes" id="UP000283589">
    <property type="component" value="Unassembled WGS sequence"/>
</dbReference>
<accession>A0A412WUG5</accession>
<proteinExistence type="predicted"/>
<evidence type="ECO:0000313" key="4">
    <source>
        <dbReference type="Proteomes" id="UP000286038"/>
    </source>
</evidence>